<dbReference type="AlphaFoldDB" id="A0A099T226"/>
<dbReference type="InterPro" id="IPR012675">
    <property type="entry name" value="Beta-grasp_dom_sf"/>
</dbReference>
<proteinExistence type="predicted"/>
<name>A0A099T226_METMT</name>
<protein>
    <submittedName>
        <fullName evidence="1">Molybdopterin converting factor</fullName>
    </submittedName>
</protein>
<organism evidence="1 2">
    <name type="scientific">Methanococcoides methylutens</name>
    <dbReference type="NCBI Taxonomy" id="2226"/>
    <lineage>
        <taxon>Archaea</taxon>
        <taxon>Methanobacteriati</taxon>
        <taxon>Methanobacteriota</taxon>
        <taxon>Stenosarchaea group</taxon>
        <taxon>Methanomicrobia</taxon>
        <taxon>Methanosarcinales</taxon>
        <taxon>Methanosarcinaceae</taxon>
        <taxon>Methanococcoides</taxon>
    </lineage>
</organism>
<dbReference type="InterPro" id="IPR010038">
    <property type="entry name" value="MoaD_arc-typ"/>
</dbReference>
<comment type="caution">
    <text evidence="1">The sequence shown here is derived from an EMBL/GenBank/DDBJ whole genome shotgun (WGS) entry which is preliminary data.</text>
</comment>
<evidence type="ECO:0000313" key="2">
    <source>
        <dbReference type="Proteomes" id="UP000029859"/>
    </source>
</evidence>
<dbReference type="Pfam" id="PF02597">
    <property type="entry name" value="ThiS"/>
    <property type="match status" value="1"/>
</dbReference>
<sequence length="94" mass="10574">MVMAKIKLFANLRESAGESEMKMQGENIQEILDGLLTRYPQLQELIFNDVEGKRELRSYINILINGNNILHLEGLDTIVNDDDEIAIFPPVSGG</sequence>
<reference evidence="1 2" key="1">
    <citation type="submission" date="2014-09" db="EMBL/GenBank/DDBJ databases">
        <title>Draft genome sequence of an obligately methylotrophic methanogen, Methanococcoides methylutens, isolated from marine sediment.</title>
        <authorList>
            <person name="Guan Y."/>
            <person name="Ngugi D.K."/>
            <person name="Blom J."/>
            <person name="Ali S."/>
            <person name="Ferry J.G."/>
            <person name="Stingl U."/>
        </authorList>
    </citation>
    <scope>NUCLEOTIDE SEQUENCE [LARGE SCALE GENOMIC DNA]</scope>
    <source>
        <strain evidence="1 2">DSM 2657</strain>
    </source>
</reference>
<dbReference type="NCBIfam" id="TIGR01687">
    <property type="entry name" value="moaD_arch"/>
    <property type="match status" value="1"/>
</dbReference>
<accession>A0A099T226</accession>
<dbReference type="PANTHER" id="PTHR38031">
    <property type="entry name" value="SULFUR CARRIER PROTEIN SLR0821-RELATED"/>
    <property type="match status" value="1"/>
</dbReference>
<dbReference type="NCBIfam" id="NF041918">
    <property type="entry name" value="SAMP1"/>
    <property type="match status" value="1"/>
</dbReference>
<evidence type="ECO:0000313" key="1">
    <source>
        <dbReference type="EMBL" id="KGK98198.1"/>
    </source>
</evidence>
<dbReference type="EMBL" id="JRHO01000014">
    <property type="protein sequence ID" value="KGK98198.1"/>
    <property type="molecule type" value="Genomic_DNA"/>
</dbReference>
<dbReference type="InterPro" id="IPR003749">
    <property type="entry name" value="ThiS/MoaD-like"/>
</dbReference>
<keyword evidence="2" id="KW-1185">Reference proteome</keyword>
<dbReference type="InterPro" id="IPR052045">
    <property type="entry name" value="Sulfur_Carrier/Prot_Modifier"/>
</dbReference>
<dbReference type="Proteomes" id="UP000029859">
    <property type="component" value="Unassembled WGS sequence"/>
</dbReference>
<dbReference type="OrthoDB" id="98357at2157"/>
<dbReference type="Gene3D" id="3.10.20.30">
    <property type="match status" value="1"/>
</dbReference>
<gene>
    <name evidence="1" type="ORF">LI82_10785</name>
</gene>
<dbReference type="PANTHER" id="PTHR38031:SF1">
    <property type="entry name" value="SULFUR CARRIER PROTEIN CYSO"/>
    <property type="match status" value="1"/>
</dbReference>
<dbReference type="InterPro" id="IPR054834">
    <property type="entry name" value="SAMP1_3"/>
</dbReference>
<dbReference type="SUPFAM" id="SSF54285">
    <property type="entry name" value="MoaD/ThiS"/>
    <property type="match status" value="1"/>
</dbReference>
<dbReference type="InterPro" id="IPR016155">
    <property type="entry name" value="Mopterin_synth/thiamin_S_b"/>
</dbReference>